<dbReference type="GO" id="GO:0003777">
    <property type="term" value="F:microtubule motor activity"/>
    <property type="evidence" value="ECO:0007669"/>
    <property type="project" value="InterPro"/>
</dbReference>
<feature type="coiled-coil region" evidence="14">
    <location>
        <begin position="428"/>
        <end position="455"/>
    </location>
</feature>
<feature type="coiled-coil region" evidence="14">
    <location>
        <begin position="351"/>
        <end position="378"/>
    </location>
</feature>
<evidence type="ECO:0000256" key="12">
    <source>
        <dbReference type="PROSITE-ProRule" id="PRU00283"/>
    </source>
</evidence>
<organism evidence="17">
    <name type="scientific">Marsilea vestita</name>
    <name type="common">Hairy water-clover</name>
    <dbReference type="NCBI Taxonomy" id="59764"/>
    <lineage>
        <taxon>Eukaryota</taxon>
        <taxon>Viridiplantae</taxon>
        <taxon>Streptophyta</taxon>
        <taxon>Embryophyta</taxon>
        <taxon>Tracheophyta</taxon>
        <taxon>Polypodiopsida</taxon>
        <taxon>Polypodiidae</taxon>
        <taxon>Salviniales</taxon>
        <taxon>Marsileaceae</taxon>
        <taxon>Marsilea</taxon>
    </lineage>
</organism>
<comment type="subcellular location">
    <subcellularLocation>
        <location evidence="1">Cytoplasm</location>
        <location evidence="1">Cytoskeleton</location>
    </subcellularLocation>
</comment>
<dbReference type="CDD" id="cd01372">
    <property type="entry name" value="KISc_KIF4"/>
    <property type="match status" value="1"/>
</dbReference>
<dbReference type="EMBL" id="KT986239">
    <property type="protein sequence ID" value="AMS24213.1"/>
    <property type="molecule type" value="mRNA"/>
</dbReference>
<dbReference type="PRINTS" id="PR00380">
    <property type="entry name" value="KINESINHEAVY"/>
</dbReference>
<feature type="binding site" evidence="12">
    <location>
        <begin position="92"/>
        <end position="99"/>
    </location>
    <ligand>
        <name>ATP</name>
        <dbReference type="ChEBI" id="CHEBI:30616"/>
    </ligand>
</feature>
<dbReference type="GO" id="GO:0005875">
    <property type="term" value="C:microtubule associated complex"/>
    <property type="evidence" value="ECO:0007669"/>
    <property type="project" value="TreeGrafter"/>
</dbReference>
<dbReference type="GO" id="GO:0005524">
    <property type="term" value="F:ATP binding"/>
    <property type="evidence" value="ECO:0007669"/>
    <property type="project" value="UniProtKB-UniRule"/>
</dbReference>
<dbReference type="InterPro" id="IPR027417">
    <property type="entry name" value="P-loop_NTPase"/>
</dbReference>
<feature type="compositionally biased region" description="Basic and acidic residues" evidence="15">
    <location>
        <begin position="495"/>
        <end position="523"/>
    </location>
</feature>
<dbReference type="Gene3D" id="3.40.850.10">
    <property type="entry name" value="Kinesin motor domain"/>
    <property type="match status" value="1"/>
</dbReference>
<dbReference type="PROSITE" id="PS00411">
    <property type="entry name" value="KINESIN_MOTOR_1"/>
    <property type="match status" value="1"/>
</dbReference>
<keyword evidence="7 12" id="KW-0547">Nucleotide-binding</keyword>
<feature type="region of interest" description="Disordered" evidence="15">
    <location>
        <begin position="495"/>
        <end position="531"/>
    </location>
</feature>
<evidence type="ECO:0000256" key="2">
    <source>
        <dbReference type="ARBA" id="ARBA00022490"/>
    </source>
</evidence>
<keyword evidence="11" id="KW-0206">Cytoskeleton</keyword>
<keyword evidence="8 12" id="KW-0067">ATP-binding</keyword>
<evidence type="ECO:0000256" key="8">
    <source>
        <dbReference type="ARBA" id="ARBA00022840"/>
    </source>
</evidence>
<keyword evidence="3" id="KW-0934">Plastid</keyword>
<keyword evidence="6" id="KW-0677">Repeat</keyword>
<dbReference type="GO" id="GO:0051231">
    <property type="term" value="P:spindle elongation"/>
    <property type="evidence" value="ECO:0007669"/>
    <property type="project" value="TreeGrafter"/>
</dbReference>
<dbReference type="GO" id="GO:0005874">
    <property type="term" value="C:microtubule"/>
    <property type="evidence" value="ECO:0007669"/>
    <property type="project" value="UniProtKB-KW"/>
</dbReference>
<evidence type="ECO:0000256" key="11">
    <source>
        <dbReference type="ARBA" id="ARBA00023212"/>
    </source>
</evidence>
<dbReference type="Pfam" id="PF00225">
    <property type="entry name" value="Kinesin"/>
    <property type="match status" value="1"/>
</dbReference>
<dbReference type="PANTHER" id="PTHR47969:SF29">
    <property type="entry name" value="KINESIN-LIKE PROTEIN"/>
    <property type="match status" value="1"/>
</dbReference>
<evidence type="ECO:0000256" key="14">
    <source>
        <dbReference type="SAM" id="Coils"/>
    </source>
</evidence>
<dbReference type="GO" id="GO:0007018">
    <property type="term" value="P:microtubule-based movement"/>
    <property type="evidence" value="ECO:0007669"/>
    <property type="project" value="InterPro"/>
</dbReference>
<feature type="coiled-coil region" evidence="14">
    <location>
        <begin position="541"/>
        <end position="603"/>
    </location>
</feature>
<evidence type="ECO:0000256" key="7">
    <source>
        <dbReference type="ARBA" id="ARBA00022741"/>
    </source>
</evidence>
<dbReference type="FunFam" id="3.40.850.10:FF:000011">
    <property type="entry name" value="Kinesin family member 21A"/>
    <property type="match status" value="1"/>
</dbReference>
<proteinExistence type="evidence at transcript level"/>
<dbReference type="InterPro" id="IPR027640">
    <property type="entry name" value="Kinesin-like_fam"/>
</dbReference>
<keyword evidence="5 13" id="KW-0493">Microtubule</keyword>
<dbReference type="SMART" id="SM00129">
    <property type="entry name" value="KISc"/>
    <property type="match status" value="1"/>
</dbReference>
<sequence>MTMSLMPVLDEAAVRVAVRARPLLEKEIQDHCQECVNYNSERAEITLGKEKRFTFDHVFGPDSSQEEIYLDCVKPLVDSCIAGYNATVVAYGQTGSGKTHTMGSANSNVIQESEMGILPRVIRQLYKSIEEHKNAEFLVKCSFVEIYNEEIKDLLHPETPSKSIFIREDANGDIILAGVREEVVTSFENMMKFLELGSTSRTTGSTLMNQHSSRSHAIYTIIVQQRTIEDCSSDVETITAKFHLVDLAGSERAKRTGAVGARFKESITINSGLLALGNVISALGDERKRGQHVPYRQSKLTRLLQDSLGGNSRTCMIACISTADVNNEETLNTLKYANRARNIHNKPIINRDSRVLQMNQLRQELKNLQEELVTMRLRENETGLDYYKTKGVTADDQSEFLNMNQQGYASQQEILNLTEELQDCHLMISKIKGQLVEAQAQKDQFQLKIHTINREMNSLLQMIPSWEASREILEPAMLFLLQMAKRILADTKGECDGNQIEKGRSASREGKKDDCTNQLKKENSASSNDTPSIMKHYLKTIQVLQKKLAMREQELKEKNNAILEVTSDLARDEKIFSEKMAEIKSLKNLIRDITKEKDCLLQKVQMDASIISNLSQDALVKEGELSRLRASIESLQTQPQDGNKGQQKGFQEFNNKVSHKYPTSVDDDVESKDGREIKEMSINRRPNMTYGGQRPNSEGHAISEYGGPFCTHDNSYTTENAYRQLIVKDSNFPEPNSMCLEKKLHEIALAWHAEKQAMENMVEAERKTWENRAMCAIKKHEQLERDHYALKEELENTKSLMQKAGLGIRLSAQSVRELNSGNMDHTNSITC</sequence>
<evidence type="ECO:0000256" key="4">
    <source>
        <dbReference type="ARBA" id="ARBA00022574"/>
    </source>
</evidence>
<reference evidence="17" key="1">
    <citation type="journal article" date="2016" name="Cytoskeleton">
        <title>Transcriptome analysis reveals a diverse family of kinesins essential for spermatogenesis in the fern Marsilea.</title>
        <authorList>
            <person name="Tomei E.J."/>
            <person name="Wolniak S.M."/>
        </authorList>
    </citation>
    <scope>NUCLEOTIDE SEQUENCE</scope>
</reference>
<dbReference type="GO" id="GO:0007052">
    <property type="term" value="P:mitotic spindle organization"/>
    <property type="evidence" value="ECO:0007669"/>
    <property type="project" value="TreeGrafter"/>
</dbReference>
<keyword evidence="10 12" id="KW-0505">Motor protein</keyword>
<name>A0A142KW93_MARVE</name>
<dbReference type="InterPro" id="IPR036961">
    <property type="entry name" value="Kinesin_motor_dom_sf"/>
</dbReference>
<protein>
    <recommendedName>
        <fullName evidence="13">Kinesin-like protein</fullName>
    </recommendedName>
</protein>
<dbReference type="InterPro" id="IPR019821">
    <property type="entry name" value="Kinesin_motor_CS"/>
</dbReference>
<evidence type="ECO:0000256" key="9">
    <source>
        <dbReference type="ARBA" id="ARBA00023054"/>
    </source>
</evidence>
<comment type="similarity">
    <text evidence="12 13">Belongs to the TRAFAC class myosin-kinesin ATPase superfamily. Kinesin family.</text>
</comment>
<evidence type="ECO:0000259" key="16">
    <source>
        <dbReference type="PROSITE" id="PS50067"/>
    </source>
</evidence>
<evidence type="ECO:0000313" key="17">
    <source>
        <dbReference type="EMBL" id="AMS24213.1"/>
    </source>
</evidence>
<keyword evidence="3" id="KW-0150">Chloroplast</keyword>
<dbReference type="PROSITE" id="PS50067">
    <property type="entry name" value="KINESIN_MOTOR_2"/>
    <property type="match status" value="1"/>
</dbReference>
<keyword evidence="4" id="KW-0853">WD repeat</keyword>
<keyword evidence="2" id="KW-0963">Cytoplasm</keyword>
<dbReference type="SUPFAM" id="SSF52540">
    <property type="entry name" value="P-loop containing nucleoside triphosphate hydrolases"/>
    <property type="match status" value="1"/>
</dbReference>
<evidence type="ECO:0000256" key="1">
    <source>
        <dbReference type="ARBA" id="ARBA00004245"/>
    </source>
</evidence>
<evidence type="ECO:0000256" key="5">
    <source>
        <dbReference type="ARBA" id="ARBA00022701"/>
    </source>
</evidence>
<dbReference type="AlphaFoldDB" id="A0A142KW93"/>
<feature type="domain" description="Kinesin motor" evidence="16">
    <location>
        <begin position="13"/>
        <end position="343"/>
    </location>
</feature>
<dbReference type="PANTHER" id="PTHR47969">
    <property type="entry name" value="CHROMOSOME-ASSOCIATED KINESIN KIF4A-RELATED"/>
    <property type="match status" value="1"/>
</dbReference>
<evidence type="ECO:0000256" key="15">
    <source>
        <dbReference type="SAM" id="MobiDB-lite"/>
    </source>
</evidence>
<evidence type="ECO:0000256" key="3">
    <source>
        <dbReference type="ARBA" id="ARBA00022528"/>
    </source>
</evidence>
<feature type="coiled-coil region" evidence="14">
    <location>
        <begin position="766"/>
        <end position="800"/>
    </location>
</feature>
<evidence type="ECO:0000256" key="6">
    <source>
        <dbReference type="ARBA" id="ARBA00022737"/>
    </source>
</evidence>
<dbReference type="InterPro" id="IPR001752">
    <property type="entry name" value="Kinesin_motor_dom"/>
</dbReference>
<keyword evidence="9 14" id="KW-0175">Coiled coil</keyword>
<dbReference type="GO" id="GO:0008017">
    <property type="term" value="F:microtubule binding"/>
    <property type="evidence" value="ECO:0007669"/>
    <property type="project" value="InterPro"/>
</dbReference>
<evidence type="ECO:0000256" key="13">
    <source>
        <dbReference type="RuleBase" id="RU000394"/>
    </source>
</evidence>
<evidence type="ECO:0000256" key="10">
    <source>
        <dbReference type="ARBA" id="ARBA00023175"/>
    </source>
</evidence>
<accession>A0A142KW93</accession>